<proteinExistence type="predicted"/>
<sequence>MSAPMHPTMQQLADSVGVSRRLMFQAAAVHRYGCPELVKAAHAGLLAMKHCETLAKALPHDEQREFLAELPSMSPRRRHDLLALLKGDLTHRARNANGGAH</sequence>
<organism evidence="1 2">
    <name type="scientific">Diaphorobacter limosus</name>
    <dbReference type="NCBI Taxonomy" id="3036128"/>
    <lineage>
        <taxon>Bacteria</taxon>
        <taxon>Pseudomonadati</taxon>
        <taxon>Pseudomonadota</taxon>
        <taxon>Betaproteobacteria</taxon>
        <taxon>Burkholderiales</taxon>
        <taxon>Comamonadaceae</taxon>
        <taxon>Diaphorobacter</taxon>
    </lineage>
</organism>
<dbReference type="EMBL" id="CP136921">
    <property type="protein sequence ID" value="WOO32857.1"/>
    <property type="molecule type" value="Genomic_DNA"/>
</dbReference>
<dbReference type="SUPFAM" id="SSF109709">
    <property type="entry name" value="KorB DNA-binding domain-like"/>
    <property type="match status" value="1"/>
</dbReference>
<reference evidence="1 2" key="1">
    <citation type="submission" date="2023-03" db="EMBL/GenBank/DDBJ databases">
        <title>Diaphorobacter basophil sp. nov., isolated from a sewage-treatment plant.</title>
        <authorList>
            <person name="Yang K."/>
        </authorList>
    </citation>
    <scope>NUCLEOTIDE SEQUENCE [LARGE SCALE GENOMIC DNA]</scope>
    <source>
        <strain evidence="1 2">Y-1</strain>
    </source>
</reference>
<dbReference type="RefSeq" id="WP_317702274.1">
    <property type="nucleotide sequence ID" value="NZ_CP136921.1"/>
</dbReference>
<evidence type="ECO:0008006" key="3">
    <source>
        <dbReference type="Google" id="ProtNLM"/>
    </source>
</evidence>
<gene>
    <name evidence="1" type="ORF">P4826_01640</name>
</gene>
<accession>A0ABZ0J6X9</accession>
<dbReference type="Proteomes" id="UP001303211">
    <property type="component" value="Chromosome"/>
</dbReference>
<keyword evidence="2" id="KW-1185">Reference proteome</keyword>
<protein>
    <recommendedName>
        <fullName evidence="3">Transcriptional regulator</fullName>
    </recommendedName>
</protein>
<evidence type="ECO:0000313" key="1">
    <source>
        <dbReference type="EMBL" id="WOO32857.1"/>
    </source>
</evidence>
<name>A0ABZ0J6X9_9BURK</name>
<evidence type="ECO:0000313" key="2">
    <source>
        <dbReference type="Proteomes" id="UP001303211"/>
    </source>
</evidence>